<protein>
    <submittedName>
        <fullName evidence="2">GDYXXLXY domain-containing protein</fullName>
    </submittedName>
</protein>
<comment type="caution">
    <text evidence="2">The sequence shown here is derived from an EMBL/GenBank/DDBJ whole genome shotgun (WGS) entry which is preliminary data.</text>
</comment>
<dbReference type="RefSeq" id="WP_147223488.1">
    <property type="nucleotide sequence ID" value="NZ_CAJGYY010000001.1"/>
</dbReference>
<evidence type="ECO:0000256" key="1">
    <source>
        <dbReference type="SAM" id="Phobius"/>
    </source>
</evidence>
<dbReference type="OrthoDB" id="4868247at2"/>
<organism evidence="2 3">
    <name type="scientific">Psychrobacter frigidicola</name>
    <dbReference type="NCBI Taxonomy" id="45611"/>
    <lineage>
        <taxon>Bacteria</taxon>
        <taxon>Pseudomonadati</taxon>
        <taxon>Pseudomonadota</taxon>
        <taxon>Gammaproteobacteria</taxon>
        <taxon>Moraxellales</taxon>
        <taxon>Moraxellaceae</taxon>
        <taxon>Psychrobacter</taxon>
    </lineage>
</organism>
<dbReference type="InterPro" id="IPR025833">
    <property type="entry name" value="GDYXXLXY"/>
</dbReference>
<proteinExistence type="predicted"/>
<keyword evidence="1" id="KW-0472">Membrane</keyword>
<keyword evidence="3" id="KW-1185">Reference proteome</keyword>
<dbReference type="Proteomes" id="UP000321903">
    <property type="component" value="Unassembled WGS sequence"/>
</dbReference>
<keyword evidence="1" id="KW-1133">Transmembrane helix</keyword>
<accession>A0A5C7A7R0</accession>
<evidence type="ECO:0000313" key="3">
    <source>
        <dbReference type="Proteomes" id="UP000321903"/>
    </source>
</evidence>
<sequence length="232" mass="26377">MNDKLGIKKNSVTSATSIPWWQKRKLTIVIVLLGLVAILILINMSIVKYEQHLATGNTVLLELAPVDPRGFMQGDYMALSYALEREIFDALQPEYDKFVQRADTLASENKVIKAEAFETEFRTYKPSDGYVIVRVDSNNVGHFVRLADKIERDNRNKLAANELPIYYRIRNSSVQLATNAFFFQEGHAESFETAKYGLFRVNEQGEPLLTEMVDEKFKVIEGTSNQGEEASK</sequence>
<dbReference type="Pfam" id="PF14345">
    <property type="entry name" value="GDYXXLXY"/>
    <property type="match status" value="1"/>
</dbReference>
<keyword evidence="1" id="KW-0812">Transmembrane</keyword>
<name>A0A5C7A7R0_9GAMM</name>
<evidence type="ECO:0000313" key="2">
    <source>
        <dbReference type="EMBL" id="TXD96780.1"/>
    </source>
</evidence>
<reference evidence="2 3" key="1">
    <citation type="submission" date="2019-08" db="EMBL/GenBank/DDBJ databases">
        <title>Genome sequence of Psychrobacter frigidicola ACAM304 (type strain).</title>
        <authorList>
            <person name="Bowman J.P."/>
        </authorList>
    </citation>
    <scope>NUCLEOTIDE SEQUENCE [LARGE SCALE GENOMIC DNA]</scope>
    <source>
        <strain evidence="2 3">ACAM 304</strain>
    </source>
</reference>
<gene>
    <name evidence="2" type="ORF">ES754_06975</name>
</gene>
<dbReference type="AlphaFoldDB" id="A0A5C7A7R0"/>
<dbReference type="EMBL" id="VORZ01000002">
    <property type="protein sequence ID" value="TXD96780.1"/>
    <property type="molecule type" value="Genomic_DNA"/>
</dbReference>
<feature type="transmembrane region" description="Helical" evidence="1">
    <location>
        <begin position="26"/>
        <end position="47"/>
    </location>
</feature>